<proteinExistence type="predicted"/>
<protein>
    <submittedName>
        <fullName evidence="1">Uncharacterized protein</fullName>
    </submittedName>
</protein>
<sequence length="55" mass="6249">LPRCLLIAFVPYLSFVLFNPRGLINIFWAKQHLVFCSRTGVSCQPLVGTLTPTNW</sequence>
<reference evidence="1 2" key="1">
    <citation type="submission" date="2019-07" db="EMBL/GenBank/DDBJ databases">
        <authorList>
            <person name="Jastrzebski P J."/>
            <person name="Paukszto L."/>
            <person name="Jastrzebski P J."/>
        </authorList>
    </citation>
    <scope>NUCLEOTIDE SEQUENCE [LARGE SCALE GENOMIC DNA]</scope>
    <source>
        <strain evidence="1 2">WMS-il1</strain>
    </source>
</reference>
<accession>A0A564ZDA7</accession>
<name>A0A564ZDA7_HYMDI</name>
<dbReference type="AlphaFoldDB" id="A0A564ZDA7"/>
<evidence type="ECO:0000313" key="1">
    <source>
        <dbReference type="EMBL" id="VUZ57349.1"/>
    </source>
</evidence>
<evidence type="ECO:0000313" key="2">
    <source>
        <dbReference type="Proteomes" id="UP000321570"/>
    </source>
</evidence>
<feature type="non-terminal residue" evidence="1">
    <location>
        <position position="1"/>
    </location>
</feature>
<keyword evidence="2" id="KW-1185">Reference proteome</keyword>
<dbReference type="EMBL" id="CABIJS010000716">
    <property type="protein sequence ID" value="VUZ57349.1"/>
    <property type="molecule type" value="Genomic_DNA"/>
</dbReference>
<organism evidence="1 2">
    <name type="scientific">Hymenolepis diminuta</name>
    <name type="common">Rat tapeworm</name>
    <dbReference type="NCBI Taxonomy" id="6216"/>
    <lineage>
        <taxon>Eukaryota</taxon>
        <taxon>Metazoa</taxon>
        <taxon>Spiralia</taxon>
        <taxon>Lophotrochozoa</taxon>
        <taxon>Platyhelminthes</taxon>
        <taxon>Cestoda</taxon>
        <taxon>Eucestoda</taxon>
        <taxon>Cyclophyllidea</taxon>
        <taxon>Hymenolepididae</taxon>
        <taxon>Hymenolepis</taxon>
    </lineage>
</organism>
<gene>
    <name evidence="1" type="ORF">WMSIL1_LOCUS14804</name>
</gene>
<dbReference type="Proteomes" id="UP000321570">
    <property type="component" value="Unassembled WGS sequence"/>
</dbReference>